<dbReference type="EMBL" id="BAABFR010000028">
    <property type="protein sequence ID" value="GAA4392338.1"/>
    <property type="molecule type" value="Genomic_DNA"/>
</dbReference>
<comment type="caution">
    <text evidence="2">The sequence shown here is derived from an EMBL/GenBank/DDBJ whole genome shotgun (WGS) entry which is preliminary data.</text>
</comment>
<evidence type="ECO:0008006" key="4">
    <source>
        <dbReference type="Google" id="ProtNLM"/>
    </source>
</evidence>
<organism evidence="2 3">
    <name type="scientific">Tsukamurella soli</name>
    <dbReference type="NCBI Taxonomy" id="644556"/>
    <lineage>
        <taxon>Bacteria</taxon>
        <taxon>Bacillati</taxon>
        <taxon>Actinomycetota</taxon>
        <taxon>Actinomycetes</taxon>
        <taxon>Mycobacteriales</taxon>
        <taxon>Tsukamurellaceae</taxon>
        <taxon>Tsukamurella</taxon>
    </lineage>
</organism>
<evidence type="ECO:0000313" key="3">
    <source>
        <dbReference type="Proteomes" id="UP001500635"/>
    </source>
</evidence>
<reference evidence="3" key="1">
    <citation type="journal article" date="2019" name="Int. J. Syst. Evol. Microbiol.">
        <title>The Global Catalogue of Microorganisms (GCM) 10K type strain sequencing project: providing services to taxonomists for standard genome sequencing and annotation.</title>
        <authorList>
            <consortium name="The Broad Institute Genomics Platform"/>
            <consortium name="The Broad Institute Genome Sequencing Center for Infectious Disease"/>
            <person name="Wu L."/>
            <person name="Ma J."/>
        </authorList>
    </citation>
    <scope>NUCLEOTIDE SEQUENCE [LARGE SCALE GENOMIC DNA]</scope>
    <source>
        <strain evidence="3">JCM 17688</strain>
    </source>
</reference>
<evidence type="ECO:0000256" key="1">
    <source>
        <dbReference type="PROSITE-ProRule" id="PRU00182"/>
    </source>
</evidence>
<dbReference type="Pfam" id="PF13275">
    <property type="entry name" value="S4_2"/>
    <property type="match status" value="1"/>
</dbReference>
<keyword evidence="1" id="KW-0694">RNA-binding</keyword>
<dbReference type="RefSeq" id="WP_344995143.1">
    <property type="nucleotide sequence ID" value="NZ_BAABFR010000028.1"/>
</dbReference>
<dbReference type="Proteomes" id="UP001500635">
    <property type="component" value="Unassembled WGS sequence"/>
</dbReference>
<name>A0ABP8JKP2_9ACTN</name>
<gene>
    <name evidence="2" type="ORF">GCM10023147_22090</name>
</gene>
<dbReference type="Gene3D" id="3.10.290.10">
    <property type="entry name" value="RNA-binding S4 domain"/>
    <property type="match status" value="1"/>
</dbReference>
<dbReference type="InterPro" id="IPR036986">
    <property type="entry name" value="S4_RNA-bd_sf"/>
</dbReference>
<dbReference type="SUPFAM" id="SSF55174">
    <property type="entry name" value="Alpha-L RNA-binding motif"/>
    <property type="match status" value="1"/>
</dbReference>
<evidence type="ECO:0000313" key="2">
    <source>
        <dbReference type="EMBL" id="GAA4392338.1"/>
    </source>
</evidence>
<dbReference type="PROSITE" id="PS50889">
    <property type="entry name" value="S4"/>
    <property type="match status" value="1"/>
</dbReference>
<protein>
    <recommendedName>
        <fullName evidence="4">Ribosome-associated protein</fullName>
    </recommendedName>
</protein>
<sequence>MADIIEVTIRDESILLGQFLKLAGLVESGSDAKFVIADEQVLVNGAMETRRGRQLRSGDLVALRGAKARVVQDEGGAVVEEIVEEVEPTPAPSPSGKKRRWRR</sequence>
<keyword evidence="3" id="KW-1185">Reference proteome</keyword>
<accession>A0ABP8JKP2</accession>
<proteinExistence type="predicted"/>